<dbReference type="EMBL" id="AUSW01000011">
    <property type="protein sequence ID" value="ERL56792.1"/>
    <property type="molecule type" value="Genomic_DNA"/>
</dbReference>
<keyword evidence="2" id="KW-1185">Reference proteome</keyword>
<evidence type="ECO:0000313" key="1">
    <source>
        <dbReference type="EMBL" id="ERL56792.1"/>
    </source>
</evidence>
<dbReference type="PATRIC" id="fig|1354303.4.peg.415"/>
<reference evidence="1 2" key="1">
    <citation type="journal article" date="2013" name="Genome Announc.">
        <title>Draft Genome Sequence of Psychrobacter aquaticus Strain CMS 56T, Isolated from a Cyanobacterial Mat Sample Collected from Water Bodies in the McMurdo Dry Valley Region of Antarctica.</title>
        <authorList>
            <person name="Reddy G.S."/>
            <person name="Ara S."/>
            <person name="Singh A."/>
            <person name="Kumar Pinnaka A."/>
            <person name="Shivaji S."/>
        </authorList>
    </citation>
    <scope>NUCLEOTIDE SEQUENCE [LARGE SCALE GENOMIC DNA]</scope>
    <source>
        <strain evidence="1 2">CMS 56</strain>
    </source>
</reference>
<dbReference type="STRING" id="1354303.M917_0422"/>
<organism evidence="1 2">
    <name type="scientific">Psychrobacter aquaticus CMS 56</name>
    <dbReference type="NCBI Taxonomy" id="1354303"/>
    <lineage>
        <taxon>Bacteria</taxon>
        <taxon>Pseudomonadati</taxon>
        <taxon>Pseudomonadota</taxon>
        <taxon>Gammaproteobacteria</taxon>
        <taxon>Moraxellales</taxon>
        <taxon>Moraxellaceae</taxon>
        <taxon>Psychrobacter</taxon>
    </lineage>
</organism>
<evidence type="ECO:0000313" key="2">
    <source>
        <dbReference type="Proteomes" id="UP000016761"/>
    </source>
</evidence>
<proteinExistence type="predicted"/>
<sequence length="38" mass="4396">MALIKIKDIKAVYNDVLISFLIAIHDGDFYFYQPLAVH</sequence>
<gene>
    <name evidence="1" type="ORF">M917_0422</name>
</gene>
<comment type="caution">
    <text evidence="1">The sequence shown here is derived from an EMBL/GenBank/DDBJ whole genome shotgun (WGS) entry which is preliminary data.</text>
</comment>
<accession>U4T5X6</accession>
<protein>
    <submittedName>
        <fullName evidence="1">Uncharacterized protein</fullName>
    </submittedName>
</protein>
<dbReference type="Proteomes" id="UP000016761">
    <property type="component" value="Unassembled WGS sequence"/>
</dbReference>
<dbReference type="AlphaFoldDB" id="U4T5X6"/>
<name>U4T5X6_9GAMM</name>